<keyword evidence="3" id="KW-0539">Nucleus</keyword>
<dbReference type="Gene3D" id="3.30.1360.120">
    <property type="entry name" value="Probable tRNA modification gtpase trme, domain 1"/>
    <property type="match status" value="1"/>
</dbReference>
<evidence type="ECO:0000259" key="6">
    <source>
        <dbReference type="Pfam" id="PF22770"/>
    </source>
</evidence>
<dbReference type="EMBL" id="GEZM01024262">
    <property type="protein sequence ID" value="JAV87819.1"/>
    <property type="molecule type" value="Transcribed_RNA"/>
</dbReference>
<feature type="domain" description="POP1 C-terminal" evidence="6">
    <location>
        <begin position="584"/>
        <end position="752"/>
    </location>
</feature>
<keyword evidence="2" id="KW-0819">tRNA processing</keyword>
<dbReference type="GO" id="GO:0000172">
    <property type="term" value="C:ribonuclease MRP complex"/>
    <property type="evidence" value="ECO:0007669"/>
    <property type="project" value="InterPro"/>
</dbReference>
<sequence length="752" mass="86646">MDEEKHFDFALGGERKLPPRVDILNFCTSRLDEIKSMRQALKTTTAAKLVFQQLPKHMRRRVMAHNTKRLPRRLRQRHLSQLQKAGMPVRQKRPSRKYRRRPHNLLAEYANRQRRIRWLETHIWHAKRFHMVERWGCKLAYRPCDKAFRACYRATAKHCLVQDISYFTCIEVKGPSAVLIAKLKDISLLSNGLSVGAKAYLNGNREGSVVLCDQGTLLGTVYFHWKPLENDEQVERTIWIWVHAAYYPDTLCLLTKCFDLKETGKDTLVYTNSNSQIQLSELKNSLNRFKLTGPLSCAVLTRCLRPVKEFGPKWMQKSGNSEETLLQYEFWEKLQSSVTAAELPSRHILCLTVVDPRYNIPKTRLKAVLQTNRISLPLSVPPKLACGPIWDDQVRSYVKENKVSNAKLDELRSELLVPGTELRNGEAVPVMLVQNPGNKTDNLGYGSGWDLIVPSGWGNSFWQALIMWGARAGGLRDFDSLRFESGDLPFLAPDTEAGQLEEKRRCDLSRQRYFSLPPNKRANYTKLNVAEPFCFNWRTLLQEWDPNRAECGKLTVLRDNKSLTQLRDALRKTGRVAYDIASNYLIPVRLKIEKKGTVRQFAQICLPLPQDLLKCGLPCEPLKEDLNQALRKDKRDAHRRLLKKLRRERIKARKDGKGVQSVNLDAIKEYREQMKALWLPVASRGLRRSCSREVMGYVTFGDFSFTQARHCGVGYVTSGALRTLLDQRVKDKVLVRNISCRKFRLANIDIVV</sequence>
<accession>A0A1Y1MQ62</accession>
<feature type="domain" description="Pop1 N-terminal" evidence="4">
    <location>
        <begin position="26"/>
        <end position="100"/>
    </location>
</feature>
<dbReference type="SUPFAM" id="SSF103025">
    <property type="entry name" value="Folate-binding domain"/>
    <property type="match status" value="1"/>
</dbReference>
<protein>
    <submittedName>
        <fullName evidence="7">Uncharacterized protein</fullName>
    </submittedName>
</protein>
<proteinExistence type="predicted"/>
<dbReference type="InterPro" id="IPR012590">
    <property type="entry name" value="POPLD_dom"/>
</dbReference>
<evidence type="ECO:0000259" key="4">
    <source>
        <dbReference type="Pfam" id="PF06978"/>
    </source>
</evidence>
<name>A0A1Y1MQ62_PHOPY</name>
<evidence type="ECO:0000256" key="1">
    <source>
        <dbReference type="ARBA" id="ARBA00004123"/>
    </source>
</evidence>
<dbReference type="AlphaFoldDB" id="A0A1Y1MQ62"/>
<feature type="domain" description="Pop1 N-terminal" evidence="4">
    <location>
        <begin position="107"/>
        <end position="174"/>
    </location>
</feature>
<feature type="domain" description="POPLD" evidence="5">
    <location>
        <begin position="448"/>
        <end position="537"/>
    </location>
</feature>
<dbReference type="GO" id="GO:0001682">
    <property type="term" value="P:tRNA 5'-leader removal"/>
    <property type="evidence" value="ECO:0007669"/>
    <property type="project" value="InterPro"/>
</dbReference>
<evidence type="ECO:0000256" key="2">
    <source>
        <dbReference type="ARBA" id="ARBA00022694"/>
    </source>
</evidence>
<organism evidence="7">
    <name type="scientific">Photinus pyralis</name>
    <name type="common">Common eastern firefly</name>
    <name type="synonym">Lampyris pyralis</name>
    <dbReference type="NCBI Taxonomy" id="7054"/>
    <lineage>
        <taxon>Eukaryota</taxon>
        <taxon>Metazoa</taxon>
        <taxon>Ecdysozoa</taxon>
        <taxon>Arthropoda</taxon>
        <taxon>Hexapoda</taxon>
        <taxon>Insecta</taxon>
        <taxon>Pterygota</taxon>
        <taxon>Neoptera</taxon>
        <taxon>Endopterygota</taxon>
        <taxon>Coleoptera</taxon>
        <taxon>Polyphaga</taxon>
        <taxon>Elateriformia</taxon>
        <taxon>Elateroidea</taxon>
        <taxon>Lampyridae</taxon>
        <taxon>Lampyrinae</taxon>
        <taxon>Photinus</taxon>
    </lineage>
</organism>
<evidence type="ECO:0000259" key="5">
    <source>
        <dbReference type="Pfam" id="PF08170"/>
    </source>
</evidence>
<dbReference type="GO" id="GO:0005655">
    <property type="term" value="C:nucleolar ribonuclease P complex"/>
    <property type="evidence" value="ECO:0007669"/>
    <property type="project" value="InterPro"/>
</dbReference>
<reference evidence="7" key="1">
    <citation type="journal article" date="2016" name="Sci. Rep.">
        <title>Molecular characterization of firefly nuptial gifts: a multi-omics approach sheds light on postcopulatory sexual selection.</title>
        <authorList>
            <person name="Al-Wathiqui N."/>
            <person name="Fallon T.R."/>
            <person name="South A."/>
            <person name="Weng J.K."/>
            <person name="Lewis S.M."/>
        </authorList>
    </citation>
    <scope>NUCLEOTIDE SEQUENCE</scope>
</reference>
<dbReference type="InterPro" id="IPR055079">
    <property type="entry name" value="POP1_C"/>
</dbReference>
<dbReference type="InterPro" id="IPR009723">
    <property type="entry name" value="Pop1_N"/>
</dbReference>
<evidence type="ECO:0000313" key="7">
    <source>
        <dbReference type="EMBL" id="JAV87819.1"/>
    </source>
</evidence>
<dbReference type="Pfam" id="PF22770">
    <property type="entry name" value="POP1_C"/>
    <property type="match status" value="1"/>
</dbReference>
<evidence type="ECO:0000256" key="3">
    <source>
        <dbReference type="ARBA" id="ARBA00023242"/>
    </source>
</evidence>
<dbReference type="PANTHER" id="PTHR22731:SF3">
    <property type="entry name" value="RIBONUCLEASES P_MRP PROTEIN SUBUNIT POP1"/>
    <property type="match status" value="1"/>
</dbReference>
<dbReference type="Pfam" id="PF06978">
    <property type="entry name" value="POP1_N"/>
    <property type="match status" value="2"/>
</dbReference>
<dbReference type="InterPro" id="IPR039182">
    <property type="entry name" value="Pop1"/>
</dbReference>
<comment type="subcellular location">
    <subcellularLocation>
        <location evidence="1">Nucleus</location>
    </subcellularLocation>
</comment>
<dbReference type="Pfam" id="PF08170">
    <property type="entry name" value="POPLD"/>
    <property type="match status" value="1"/>
</dbReference>
<dbReference type="PANTHER" id="PTHR22731">
    <property type="entry name" value="RIBONUCLEASES P/MRP PROTEIN SUBUNIT POP1"/>
    <property type="match status" value="1"/>
</dbReference>
<dbReference type="InterPro" id="IPR027266">
    <property type="entry name" value="TrmE/GcvT-like"/>
</dbReference>